<dbReference type="InterPro" id="IPR016164">
    <property type="entry name" value="FAD-linked_Oxase-like_C"/>
</dbReference>
<evidence type="ECO:0000313" key="14">
    <source>
        <dbReference type="EMBL" id="GGZ68051.1"/>
    </source>
</evidence>
<proteinExistence type="inferred from homology"/>
<dbReference type="InterPro" id="IPR004017">
    <property type="entry name" value="Cys_rich_dom"/>
</dbReference>
<evidence type="ECO:0000259" key="13">
    <source>
        <dbReference type="PROSITE" id="PS51387"/>
    </source>
</evidence>
<dbReference type="GO" id="GO:0046872">
    <property type="term" value="F:metal ion binding"/>
    <property type="evidence" value="ECO:0007669"/>
    <property type="project" value="UniProtKB-KW"/>
</dbReference>
<dbReference type="AlphaFoldDB" id="A0A8H9M4B4"/>
<organism evidence="14 15">
    <name type="scientific">Paraglaciecola chathamensis</name>
    <dbReference type="NCBI Taxonomy" id="368405"/>
    <lineage>
        <taxon>Bacteria</taxon>
        <taxon>Pseudomonadati</taxon>
        <taxon>Pseudomonadota</taxon>
        <taxon>Gammaproteobacteria</taxon>
        <taxon>Alteromonadales</taxon>
        <taxon>Alteromonadaceae</taxon>
        <taxon>Paraglaciecola</taxon>
    </lineage>
</organism>
<dbReference type="PANTHER" id="PTHR11748">
    <property type="entry name" value="D-LACTATE DEHYDROGENASE"/>
    <property type="match status" value="1"/>
</dbReference>
<dbReference type="InterPro" id="IPR016169">
    <property type="entry name" value="FAD-bd_PCMH_sub2"/>
</dbReference>
<dbReference type="Gene3D" id="3.30.465.10">
    <property type="match status" value="1"/>
</dbReference>
<keyword evidence="5" id="KW-0274">FAD</keyword>
<feature type="domain" description="FAD-binding PCMH-type" evidence="13">
    <location>
        <begin position="38"/>
        <end position="266"/>
    </location>
</feature>
<protein>
    <recommendedName>
        <fullName evidence="10">D-lactate dehydrogenase (cytochrome)</fullName>
        <ecNumber evidence="10">1.1.2.4</ecNumber>
    </recommendedName>
</protein>
<keyword evidence="3" id="KW-0285">Flavoprotein</keyword>
<dbReference type="Pfam" id="PF01565">
    <property type="entry name" value="FAD_binding_4"/>
    <property type="match status" value="1"/>
</dbReference>
<comment type="cofactor">
    <cofactor evidence="1">
        <name>FAD</name>
        <dbReference type="ChEBI" id="CHEBI:57692"/>
    </cofactor>
</comment>
<dbReference type="Gene3D" id="1.10.1060.10">
    <property type="entry name" value="Alpha-helical ferredoxin"/>
    <property type="match status" value="1"/>
</dbReference>
<dbReference type="InterPro" id="IPR017900">
    <property type="entry name" value="4Fe4S_Fe_S_CS"/>
</dbReference>
<evidence type="ECO:0000256" key="8">
    <source>
        <dbReference type="ARBA" id="ARBA00023004"/>
    </source>
</evidence>
<dbReference type="GO" id="GO:0051536">
    <property type="term" value="F:iron-sulfur cluster binding"/>
    <property type="evidence" value="ECO:0007669"/>
    <property type="project" value="UniProtKB-KW"/>
</dbReference>
<dbReference type="SUPFAM" id="SSF56176">
    <property type="entry name" value="FAD-binding/transporter-associated domain-like"/>
    <property type="match status" value="1"/>
</dbReference>
<dbReference type="EMBL" id="BMZC01000007">
    <property type="protein sequence ID" value="GGZ68051.1"/>
    <property type="molecule type" value="Genomic_DNA"/>
</dbReference>
<dbReference type="Gene3D" id="3.30.70.2740">
    <property type="match status" value="1"/>
</dbReference>
<dbReference type="GO" id="GO:0008720">
    <property type="term" value="F:D-lactate dehydrogenase (NAD+) activity"/>
    <property type="evidence" value="ECO:0007669"/>
    <property type="project" value="TreeGrafter"/>
</dbReference>
<dbReference type="FunFam" id="1.10.45.10:FF:000001">
    <property type="entry name" value="D-lactate dehydrogenase mitochondrial"/>
    <property type="match status" value="1"/>
</dbReference>
<keyword evidence="7" id="KW-0560">Oxidoreductase</keyword>
<dbReference type="InterPro" id="IPR006094">
    <property type="entry name" value="Oxid_FAD_bind_N"/>
</dbReference>
<keyword evidence="6" id="KW-0809">Transit peptide</keyword>
<dbReference type="PROSITE" id="PS00198">
    <property type="entry name" value="4FE4S_FER_1"/>
    <property type="match status" value="1"/>
</dbReference>
<dbReference type="GO" id="GO:0004458">
    <property type="term" value="F:D-lactate dehydrogenase (cytochrome) activity"/>
    <property type="evidence" value="ECO:0007669"/>
    <property type="project" value="UniProtKB-EC"/>
</dbReference>
<keyword evidence="9" id="KW-0411">Iron-sulfur</keyword>
<evidence type="ECO:0000256" key="7">
    <source>
        <dbReference type="ARBA" id="ARBA00023002"/>
    </source>
</evidence>
<dbReference type="SUPFAM" id="SSF55103">
    <property type="entry name" value="FAD-linked oxidases, C-terminal domain"/>
    <property type="match status" value="1"/>
</dbReference>
<evidence type="ECO:0000256" key="4">
    <source>
        <dbReference type="ARBA" id="ARBA00022723"/>
    </source>
</evidence>
<dbReference type="InterPro" id="IPR004113">
    <property type="entry name" value="FAD-bd_oxidored_4_C"/>
</dbReference>
<name>A0A8H9M4B4_9ALTE</name>
<keyword evidence="4" id="KW-0479">Metal-binding</keyword>
<evidence type="ECO:0000256" key="10">
    <source>
        <dbReference type="ARBA" id="ARBA00038897"/>
    </source>
</evidence>
<dbReference type="Pfam" id="PF02754">
    <property type="entry name" value="CCG"/>
    <property type="match status" value="1"/>
</dbReference>
<feature type="domain" description="4Fe-4S ferredoxin-type" evidence="12">
    <location>
        <begin position="530"/>
        <end position="561"/>
    </location>
</feature>
<dbReference type="PROSITE" id="PS51387">
    <property type="entry name" value="FAD_PCMH"/>
    <property type="match status" value="1"/>
</dbReference>
<evidence type="ECO:0000256" key="2">
    <source>
        <dbReference type="ARBA" id="ARBA00008000"/>
    </source>
</evidence>
<evidence type="ECO:0000256" key="9">
    <source>
        <dbReference type="ARBA" id="ARBA00023014"/>
    </source>
</evidence>
<dbReference type="GO" id="GO:1903457">
    <property type="term" value="P:lactate catabolic process"/>
    <property type="evidence" value="ECO:0007669"/>
    <property type="project" value="TreeGrafter"/>
</dbReference>
<dbReference type="GO" id="GO:0071949">
    <property type="term" value="F:FAD binding"/>
    <property type="evidence" value="ECO:0007669"/>
    <property type="project" value="InterPro"/>
</dbReference>
<dbReference type="Gene3D" id="3.30.70.2190">
    <property type="match status" value="1"/>
</dbReference>
<evidence type="ECO:0000313" key="15">
    <source>
        <dbReference type="Proteomes" id="UP000622604"/>
    </source>
</evidence>
<accession>A0A8H9M4B4</accession>
<dbReference type="RefSeq" id="WP_191866354.1">
    <property type="nucleotide sequence ID" value="NZ_BMZC01000007.1"/>
</dbReference>
<comment type="similarity">
    <text evidence="2">Belongs to the FAD-binding oxidoreductase/transferase type 4 family.</text>
</comment>
<comment type="caution">
    <text evidence="14">The sequence shown here is derived from an EMBL/GenBank/DDBJ whole genome shotgun (WGS) entry which is preliminary data.</text>
</comment>
<evidence type="ECO:0000256" key="11">
    <source>
        <dbReference type="SAM" id="MobiDB-lite"/>
    </source>
</evidence>
<dbReference type="InterPro" id="IPR017896">
    <property type="entry name" value="4Fe4S_Fe-S-bd"/>
</dbReference>
<reference evidence="14" key="1">
    <citation type="journal article" date="2014" name="Int. J. Syst. Evol. Microbiol.">
        <title>Complete genome sequence of Corynebacterium casei LMG S-19264T (=DSM 44701T), isolated from a smear-ripened cheese.</title>
        <authorList>
            <consortium name="US DOE Joint Genome Institute (JGI-PGF)"/>
            <person name="Walter F."/>
            <person name="Albersmeier A."/>
            <person name="Kalinowski J."/>
            <person name="Ruckert C."/>
        </authorList>
    </citation>
    <scope>NUCLEOTIDE SEQUENCE</scope>
    <source>
        <strain evidence="14">KCTC 32337</strain>
    </source>
</reference>
<evidence type="ECO:0000256" key="3">
    <source>
        <dbReference type="ARBA" id="ARBA00022630"/>
    </source>
</evidence>
<dbReference type="Pfam" id="PF02913">
    <property type="entry name" value="FAD-oxidase_C"/>
    <property type="match status" value="1"/>
</dbReference>
<dbReference type="InterPro" id="IPR016166">
    <property type="entry name" value="FAD-bd_PCMH"/>
</dbReference>
<dbReference type="Proteomes" id="UP000622604">
    <property type="component" value="Unassembled WGS sequence"/>
</dbReference>
<dbReference type="SUPFAM" id="SSF46548">
    <property type="entry name" value="alpha-helical ferredoxin"/>
    <property type="match status" value="1"/>
</dbReference>
<dbReference type="InterPro" id="IPR009051">
    <property type="entry name" value="Helical_ferredxn"/>
</dbReference>
<dbReference type="PROSITE" id="PS51379">
    <property type="entry name" value="4FE4S_FER_2"/>
    <property type="match status" value="1"/>
</dbReference>
<keyword evidence="8" id="KW-0408">Iron</keyword>
<feature type="region of interest" description="Disordered" evidence="11">
    <location>
        <begin position="584"/>
        <end position="603"/>
    </location>
</feature>
<sequence length="971" mass="106246">MTRLPSDYLHQVSQLLPSTAIIQDISRRRALAVDASFYQLIPQLVLKLSCVDQLQSILALSQAHQVAVTFRAAGTSLSGQGVTDSVLIVLTDDWRQYDVLNNGQQVKLQPGIIGAQANQILAPYGRKIGPDPASINSCKIGGIAANNASGMCCGVAHNSYYTVQHMTIVLADGCVVDTSDERSVAAFRNTHQALLSELQALALSCQRNQALRERIEHKYRLKNTCGYALNALIDYQDPLQILMHLMIGSEGTLGFIADITYNTVVENAHKASGLYLFATAEQACGLVTALSLQNVDAVELMDQRALNSVKGQPGLPDSFCTDNDNYTALLIETSADSAAALQQNIRSIETCIGHDSALHAVPLSDNKILNQQLWAIRKGTFPAVGAVRETGTTVIIEDVCFPIANMAEGIQGLHTLFDEYGYSEGIIFGHALAGNLHFVFTQAFDEQSEIERYDRFMQAVAHLVAVEFNGSLKAEHGTGRNMAPFVQLEWGSDAYEVMRSVKHIIDPKGILNPGVILNDDPQSHIKNLKLLPKANEIVDKCIECGFCEAVCPSQDLSYTPRQRIAIWRRIKQLREAESLNAQSKAWALQHPDQQQEQQKEQQQDLQKELKQLEHDFQYMGVDTCAATGLCAQRCPVGINTGDLIRQLRSENQSRFGKTIAKFSAEHFSLVSKGAGIGLAVSSTATKLFGAPRTDKIGVKMHQMSAKKLPLWQSKWPGRGKAIKIDGSINPKKVVYFASCASRIMGPAPFDEEKRSTYEAARSIFNKAGYQVILPEGLDALCCGMPFSSKGFSDLAMQKGQELVEHLQDISQGGEIPIVFDTSPCKQQINALKSTEGLHIYETSEFMVRHVIEQLEITRQAEPVALHITCSSRKMGLAPYLQALANACSESVIEPNGIECCGFAGDKGMFVPELNASALRHLKAQIPDGCTTGYSNSRTCEIGLSQHSGIPYHSLLLLLDDVSQQKNPQAIA</sequence>
<evidence type="ECO:0000259" key="12">
    <source>
        <dbReference type="PROSITE" id="PS51379"/>
    </source>
</evidence>
<dbReference type="PANTHER" id="PTHR11748:SF111">
    <property type="entry name" value="D-LACTATE DEHYDROGENASE, MITOCHONDRIAL-RELATED"/>
    <property type="match status" value="1"/>
</dbReference>
<dbReference type="EC" id="1.1.2.4" evidence="10"/>
<dbReference type="InterPro" id="IPR016171">
    <property type="entry name" value="Vanillyl_alc_oxidase_C-sub2"/>
</dbReference>
<evidence type="ECO:0000256" key="1">
    <source>
        <dbReference type="ARBA" id="ARBA00001974"/>
    </source>
</evidence>
<dbReference type="Gene3D" id="1.10.45.10">
    <property type="entry name" value="Vanillyl-alcohol Oxidase, Chain A, domain 4"/>
    <property type="match status" value="1"/>
</dbReference>
<evidence type="ECO:0000256" key="5">
    <source>
        <dbReference type="ARBA" id="ARBA00022827"/>
    </source>
</evidence>
<gene>
    <name evidence="14" type="ORF">GCM10011274_28350</name>
</gene>
<evidence type="ECO:0000256" key="6">
    <source>
        <dbReference type="ARBA" id="ARBA00022946"/>
    </source>
</evidence>
<dbReference type="Pfam" id="PF13183">
    <property type="entry name" value="Fer4_8"/>
    <property type="match status" value="1"/>
</dbReference>
<reference evidence="14" key="2">
    <citation type="submission" date="2020-09" db="EMBL/GenBank/DDBJ databases">
        <authorList>
            <person name="Sun Q."/>
            <person name="Kim S."/>
        </authorList>
    </citation>
    <scope>NUCLEOTIDE SEQUENCE</scope>
    <source>
        <strain evidence="14">KCTC 32337</strain>
    </source>
</reference>
<dbReference type="InterPro" id="IPR036318">
    <property type="entry name" value="FAD-bd_PCMH-like_sf"/>
</dbReference>